<feature type="transmembrane region" description="Helical" evidence="2">
    <location>
        <begin position="123"/>
        <end position="146"/>
    </location>
</feature>
<dbReference type="EMBL" id="KB309774">
    <property type="protein sequence ID" value="ELT93332.1"/>
    <property type="molecule type" value="Genomic_DNA"/>
</dbReference>
<reference evidence="4" key="3">
    <citation type="submission" date="2015-06" db="UniProtKB">
        <authorList>
            <consortium name="EnsemblMetazoa"/>
        </authorList>
    </citation>
    <scope>IDENTIFICATION</scope>
</reference>
<dbReference type="EMBL" id="AMQN01012817">
    <property type="status" value="NOT_ANNOTATED_CDS"/>
    <property type="molecule type" value="Genomic_DNA"/>
</dbReference>
<keyword evidence="5" id="KW-1185">Reference proteome</keyword>
<accession>R7TIP6</accession>
<protein>
    <submittedName>
        <fullName evidence="3 4">Uncharacterized protein</fullName>
    </submittedName>
</protein>
<gene>
    <name evidence="3" type="ORF">CAPTEDRAFT_202677</name>
</gene>
<name>R7TIP6_CAPTE</name>
<dbReference type="OrthoDB" id="6085330at2759"/>
<organism evidence="3">
    <name type="scientific">Capitella teleta</name>
    <name type="common">Polychaete worm</name>
    <dbReference type="NCBI Taxonomy" id="283909"/>
    <lineage>
        <taxon>Eukaryota</taxon>
        <taxon>Metazoa</taxon>
        <taxon>Spiralia</taxon>
        <taxon>Lophotrochozoa</taxon>
        <taxon>Annelida</taxon>
        <taxon>Polychaeta</taxon>
        <taxon>Sedentaria</taxon>
        <taxon>Scolecida</taxon>
        <taxon>Capitellidae</taxon>
        <taxon>Capitella</taxon>
    </lineage>
</organism>
<dbReference type="AlphaFoldDB" id="R7TIP6"/>
<sequence>MSKYPHKSKLDIVHAHAYEHLHREPLSQSSRTRVTRGQLSCAWTLLGLSFAVEDQCVSVKMRKHHAPWKGVQLRVHRLDNGSFIATILRGEHSNNASLLDDLGVSVNGSWTNSQQAEYDDTGALYYVVAVVFIYGFSIILMIGSLIRRKSNSDRGMNVYMQGLEKARRVERRREKFKVRLCMQTRRMQKVLGGETGSFSRNTSARGKTQEENSFRDRLSCEQSRWPGGSGANPEEIEPMIALSDTMQVDNSLSPSVSSANTNGASPKQEETCIDMPVAVSISDYDTGNTAETSLGPREAEELTKAQLATLLEEDEDATLL</sequence>
<reference evidence="3 5" key="2">
    <citation type="journal article" date="2013" name="Nature">
        <title>Insights into bilaterian evolution from three spiralian genomes.</title>
        <authorList>
            <person name="Simakov O."/>
            <person name="Marletaz F."/>
            <person name="Cho S.J."/>
            <person name="Edsinger-Gonzales E."/>
            <person name="Havlak P."/>
            <person name="Hellsten U."/>
            <person name="Kuo D.H."/>
            <person name="Larsson T."/>
            <person name="Lv J."/>
            <person name="Arendt D."/>
            <person name="Savage R."/>
            <person name="Osoegawa K."/>
            <person name="de Jong P."/>
            <person name="Grimwood J."/>
            <person name="Chapman J.A."/>
            <person name="Shapiro H."/>
            <person name="Aerts A."/>
            <person name="Otillar R.P."/>
            <person name="Terry A.Y."/>
            <person name="Boore J.L."/>
            <person name="Grigoriev I.V."/>
            <person name="Lindberg D.R."/>
            <person name="Seaver E.C."/>
            <person name="Weisblat D.A."/>
            <person name="Putnam N.H."/>
            <person name="Rokhsar D.S."/>
        </authorList>
    </citation>
    <scope>NUCLEOTIDE SEQUENCE</scope>
    <source>
        <strain evidence="3 5">I ESC-2004</strain>
    </source>
</reference>
<dbReference type="EnsemblMetazoa" id="CapteT202677">
    <property type="protein sequence ID" value="CapteP202677"/>
    <property type="gene ID" value="CapteG202677"/>
</dbReference>
<dbReference type="Proteomes" id="UP000014760">
    <property type="component" value="Unassembled WGS sequence"/>
</dbReference>
<keyword evidence="2" id="KW-1133">Transmembrane helix</keyword>
<evidence type="ECO:0000313" key="3">
    <source>
        <dbReference type="EMBL" id="ELT93332.1"/>
    </source>
</evidence>
<feature type="compositionally biased region" description="Polar residues" evidence="1">
    <location>
        <begin position="250"/>
        <end position="265"/>
    </location>
</feature>
<evidence type="ECO:0000313" key="4">
    <source>
        <dbReference type="EnsemblMetazoa" id="CapteP202677"/>
    </source>
</evidence>
<dbReference type="HOGENOM" id="CLU_869436_0_0_1"/>
<feature type="region of interest" description="Disordered" evidence="1">
    <location>
        <begin position="250"/>
        <end position="271"/>
    </location>
</feature>
<evidence type="ECO:0000256" key="1">
    <source>
        <dbReference type="SAM" id="MobiDB-lite"/>
    </source>
</evidence>
<reference evidence="5" key="1">
    <citation type="submission" date="2012-12" db="EMBL/GenBank/DDBJ databases">
        <authorList>
            <person name="Hellsten U."/>
            <person name="Grimwood J."/>
            <person name="Chapman J.A."/>
            <person name="Shapiro H."/>
            <person name="Aerts A."/>
            <person name="Otillar R.P."/>
            <person name="Terry A.Y."/>
            <person name="Boore J.L."/>
            <person name="Simakov O."/>
            <person name="Marletaz F."/>
            <person name="Cho S.-J."/>
            <person name="Edsinger-Gonzales E."/>
            <person name="Havlak P."/>
            <person name="Kuo D.-H."/>
            <person name="Larsson T."/>
            <person name="Lv J."/>
            <person name="Arendt D."/>
            <person name="Savage R."/>
            <person name="Osoegawa K."/>
            <person name="de Jong P."/>
            <person name="Lindberg D.R."/>
            <person name="Seaver E.C."/>
            <person name="Weisblat D.A."/>
            <person name="Putnam N.H."/>
            <person name="Grigoriev I.V."/>
            <person name="Rokhsar D.S."/>
        </authorList>
    </citation>
    <scope>NUCLEOTIDE SEQUENCE</scope>
    <source>
        <strain evidence="5">I ESC-2004</strain>
    </source>
</reference>
<feature type="compositionally biased region" description="Basic and acidic residues" evidence="1">
    <location>
        <begin position="207"/>
        <end position="219"/>
    </location>
</feature>
<feature type="compositionally biased region" description="Polar residues" evidence="1">
    <location>
        <begin position="196"/>
        <end position="206"/>
    </location>
</feature>
<proteinExistence type="predicted"/>
<keyword evidence="2" id="KW-0812">Transmembrane</keyword>
<keyword evidence="2" id="KW-0472">Membrane</keyword>
<feature type="region of interest" description="Disordered" evidence="1">
    <location>
        <begin position="193"/>
        <end position="233"/>
    </location>
</feature>
<evidence type="ECO:0000313" key="5">
    <source>
        <dbReference type="Proteomes" id="UP000014760"/>
    </source>
</evidence>
<evidence type="ECO:0000256" key="2">
    <source>
        <dbReference type="SAM" id="Phobius"/>
    </source>
</evidence>